<accession>A0A1F8H8D4</accession>
<dbReference type="AlphaFoldDB" id="A0A1F8H8D4"/>
<name>A0A1F8H8D4_9BACT</name>
<dbReference type="Gene3D" id="3.40.1090.10">
    <property type="entry name" value="Cytosolic phospholipase A2 catalytic domain"/>
    <property type="match status" value="1"/>
</dbReference>
<organism evidence="1 2">
    <name type="scientific">Candidatus Yanofskybacteria bacterium RIFCSPLOWO2_02_FULL_47_9b</name>
    <dbReference type="NCBI Taxonomy" id="1802708"/>
    <lineage>
        <taxon>Bacteria</taxon>
        <taxon>Candidatus Yanofskyibacteriota</taxon>
    </lineage>
</organism>
<dbReference type="Proteomes" id="UP000178155">
    <property type="component" value="Unassembled WGS sequence"/>
</dbReference>
<comment type="caution">
    <text evidence="1">The sequence shown here is derived from an EMBL/GenBank/DDBJ whole genome shotgun (WGS) entry which is preliminary data.</text>
</comment>
<dbReference type="InterPro" id="IPR016035">
    <property type="entry name" value="Acyl_Trfase/lysoPLipase"/>
</dbReference>
<evidence type="ECO:0000313" key="2">
    <source>
        <dbReference type="Proteomes" id="UP000178155"/>
    </source>
</evidence>
<gene>
    <name evidence="1" type="ORF">A3I39_03105</name>
</gene>
<proteinExistence type="predicted"/>
<evidence type="ECO:0008006" key="3">
    <source>
        <dbReference type="Google" id="ProtNLM"/>
    </source>
</evidence>
<reference evidence="1 2" key="1">
    <citation type="journal article" date="2016" name="Nat. Commun.">
        <title>Thousands of microbial genomes shed light on interconnected biogeochemical processes in an aquifer system.</title>
        <authorList>
            <person name="Anantharaman K."/>
            <person name="Brown C.T."/>
            <person name="Hug L.A."/>
            <person name="Sharon I."/>
            <person name="Castelle C.J."/>
            <person name="Probst A.J."/>
            <person name="Thomas B.C."/>
            <person name="Singh A."/>
            <person name="Wilkins M.J."/>
            <person name="Karaoz U."/>
            <person name="Brodie E.L."/>
            <person name="Williams K.H."/>
            <person name="Hubbard S.S."/>
            <person name="Banfield J.F."/>
        </authorList>
    </citation>
    <scope>NUCLEOTIDE SEQUENCE [LARGE SCALE GENOMIC DNA]</scope>
</reference>
<dbReference type="EMBL" id="MGKW01000034">
    <property type="protein sequence ID" value="OGN33298.1"/>
    <property type="molecule type" value="Genomic_DNA"/>
</dbReference>
<dbReference type="SUPFAM" id="SSF52151">
    <property type="entry name" value="FabD/lysophospholipase-like"/>
    <property type="match status" value="1"/>
</dbReference>
<sequence length="224" mass="25701">MARKRILLLDGGAQLGVYQFAVLEQFLESGIGPSYFDHYICTSSGAFNAAYFLSEQPAEGKMIWMKYFPEVFWKLFSNDMVALENILRNIEPLDCDKVKNHSRKIIGAITGHDQLAKARELEPEAEIWAIMLKPRGYRLSSWAWKLISLFAIGNPVGRQLLADWPRIRNTFFAQIESDPSLKVIRPKKLLPISFRSKNKKLIAETYELGKNDACEFLKNENIKI</sequence>
<evidence type="ECO:0000313" key="1">
    <source>
        <dbReference type="EMBL" id="OGN33298.1"/>
    </source>
</evidence>
<protein>
    <recommendedName>
        <fullName evidence="3">PNPLA domain-containing protein</fullName>
    </recommendedName>
</protein>